<dbReference type="NCBIfam" id="TIGR01509">
    <property type="entry name" value="HAD-SF-IA-v3"/>
    <property type="match status" value="1"/>
</dbReference>
<keyword evidence="3" id="KW-0460">Magnesium</keyword>
<name>A0A9P6I2T6_9PEZI</name>
<dbReference type="InterPro" id="IPR006439">
    <property type="entry name" value="HAD-SF_hydro_IA"/>
</dbReference>
<dbReference type="SFLD" id="SFLDG01129">
    <property type="entry name" value="C1.5:_HAD__Beta-PGM__Phosphata"/>
    <property type="match status" value="1"/>
</dbReference>
<dbReference type="CDD" id="cd12148">
    <property type="entry name" value="fungal_TF_MHR"/>
    <property type="match status" value="1"/>
</dbReference>
<sequence>MQNNINTCIDAAINIAEHIDQIEAAGEFYSTLFFIPYYGFSAVVILYVFSIQQRAESPETYVKCILFDCDNTLVLSEISAFTACAQLANEILEKYAIEKRYQGVELMHKYVGRNFRSMMAGLFEVHNFTMPDEELDTYVARELELTISYLRKQAEPCKNVIPVLEKIEKEGKYAKAIVSSSAMPRVVASIETIKIDHYFGKPNEGIFSAASSIDPPTSKPNPAIYLHACRVLGFKPSECIAIEDSRSGATAAKNAGIPLLGYVGPYYDEEDPEAKVKAHEKLFSEELGAFDVMHDWKDFESILNKFESS</sequence>
<evidence type="ECO:0000313" key="6">
    <source>
        <dbReference type="EMBL" id="KAF9875418.1"/>
    </source>
</evidence>
<keyword evidence="6" id="KW-0378">Hydrolase</keyword>
<evidence type="ECO:0000256" key="4">
    <source>
        <dbReference type="ARBA" id="ARBA00023277"/>
    </source>
</evidence>
<reference evidence="6" key="1">
    <citation type="submission" date="2020-03" db="EMBL/GenBank/DDBJ databases">
        <authorList>
            <person name="He L."/>
        </authorList>
    </citation>
    <scope>NUCLEOTIDE SEQUENCE</scope>
    <source>
        <strain evidence="6">CkLH20</strain>
    </source>
</reference>
<reference evidence="6" key="2">
    <citation type="submission" date="2020-11" db="EMBL/GenBank/DDBJ databases">
        <title>Whole genome sequencing of Colletotrichum sp.</title>
        <authorList>
            <person name="Li H."/>
        </authorList>
    </citation>
    <scope>NUCLEOTIDE SEQUENCE</scope>
    <source>
        <strain evidence="6">CkLH20</strain>
    </source>
</reference>
<evidence type="ECO:0000256" key="1">
    <source>
        <dbReference type="ARBA" id="ARBA00001946"/>
    </source>
</evidence>
<dbReference type="InterPro" id="IPR023198">
    <property type="entry name" value="PGP-like_dom2"/>
</dbReference>
<keyword evidence="2" id="KW-0479">Metal-binding</keyword>
<organism evidence="6 7">
    <name type="scientific">Colletotrichum karsti</name>
    <dbReference type="NCBI Taxonomy" id="1095194"/>
    <lineage>
        <taxon>Eukaryota</taxon>
        <taxon>Fungi</taxon>
        <taxon>Dikarya</taxon>
        <taxon>Ascomycota</taxon>
        <taxon>Pezizomycotina</taxon>
        <taxon>Sordariomycetes</taxon>
        <taxon>Hypocreomycetidae</taxon>
        <taxon>Glomerellales</taxon>
        <taxon>Glomerellaceae</taxon>
        <taxon>Colletotrichum</taxon>
        <taxon>Colletotrichum boninense species complex</taxon>
    </lineage>
</organism>
<keyword evidence="4" id="KW-0119">Carbohydrate metabolism</keyword>
<dbReference type="GO" id="GO:0016791">
    <property type="term" value="F:phosphatase activity"/>
    <property type="evidence" value="ECO:0007669"/>
    <property type="project" value="UniProtKB-ARBA"/>
</dbReference>
<dbReference type="OrthoDB" id="2107174at2759"/>
<dbReference type="Gene3D" id="3.40.50.1000">
    <property type="entry name" value="HAD superfamily/HAD-like"/>
    <property type="match status" value="1"/>
</dbReference>
<keyword evidence="5" id="KW-0472">Membrane</keyword>
<comment type="caution">
    <text evidence="6">The sequence shown here is derived from an EMBL/GenBank/DDBJ whole genome shotgun (WGS) entry which is preliminary data.</text>
</comment>
<protein>
    <submittedName>
        <fullName evidence="6">Haloacid dehalogenase-like hydrolase</fullName>
    </submittedName>
</protein>
<keyword evidence="7" id="KW-1185">Reference proteome</keyword>
<dbReference type="RefSeq" id="XP_038744879.1">
    <property type="nucleotide sequence ID" value="XM_038889955.1"/>
</dbReference>
<dbReference type="InterPro" id="IPR051600">
    <property type="entry name" value="Beta-PGM-like"/>
</dbReference>
<gene>
    <name evidence="6" type="ORF">CkaCkLH20_07238</name>
</gene>
<dbReference type="PANTHER" id="PTHR46193">
    <property type="entry name" value="6-PHOSPHOGLUCONATE PHOSPHATASE"/>
    <property type="match status" value="1"/>
</dbReference>
<keyword evidence="5" id="KW-1133">Transmembrane helix</keyword>
<dbReference type="GeneID" id="62163029"/>
<feature type="transmembrane region" description="Helical" evidence="5">
    <location>
        <begin position="28"/>
        <end position="49"/>
    </location>
</feature>
<evidence type="ECO:0000256" key="5">
    <source>
        <dbReference type="SAM" id="Phobius"/>
    </source>
</evidence>
<dbReference type="Gene3D" id="1.10.150.240">
    <property type="entry name" value="Putative phosphatase, domain 2"/>
    <property type="match status" value="1"/>
</dbReference>
<dbReference type="SFLD" id="SFLDS00003">
    <property type="entry name" value="Haloacid_Dehalogenase"/>
    <property type="match status" value="1"/>
</dbReference>
<accession>A0A9P6I2T6</accession>
<proteinExistence type="predicted"/>
<evidence type="ECO:0000313" key="7">
    <source>
        <dbReference type="Proteomes" id="UP000781932"/>
    </source>
</evidence>
<evidence type="ECO:0000256" key="3">
    <source>
        <dbReference type="ARBA" id="ARBA00022842"/>
    </source>
</evidence>
<dbReference type="AlphaFoldDB" id="A0A9P6I2T6"/>
<dbReference type="EMBL" id="JAATWM020000022">
    <property type="protein sequence ID" value="KAF9875418.1"/>
    <property type="molecule type" value="Genomic_DNA"/>
</dbReference>
<dbReference type="Pfam" id="PF00702">
    <property type="entry name" value="Hydrolase"/>
    <property type="match status" value="1"/>
</dbReference>
<comment type="cofactor">
    <cofactor evidence="1">
        <name>Mg(2+)</name>
        <dbReference type="ChEBI" id="CHEBI:18420"/>
    </cofactor>
</comment>
<dbReference type="Proteomes" id="UP000781932">
    <property type="component" value="Unassembled WGS sequence"/>
</dbReference>
<keyword evidence="5" id="KW-0812">Transmembrane</keyword>
<evidence type="ECO:0000256" key="2">
    <source>
        <dbReference type="ARBA" id="ARBA00022723"/>
    </source>
</evidence>
<dbReference type="InterPro" id="IPR023214">
    <property type="entry name" value="HAD_sf"/>
</dbReference>
<dbReference type="InterPro" id="IPR036412">
    <property type="entry name" value="HAD-like_sf"/>
</dbReference>
<dbReference type="SUPFAM" id="SSF56784">
    <property type="entry name" value="HAD-like"/>
    <property type="match status" value="1"/>
</dbReference>
<dbReference type="GO" id="GO:0046872">
    <property type="term" value="F:metal ion binding"/>
    <property type="evidence" value="ECO:0007669"/>
    <property type="project" value="UniProtKB-KW"/>
</dbReference>
<dbReference type="PANTHER" id="PTHR46193:SF18">
    <property type="entry name" value="HEXITOL PHOSPHATASE B"/>
    <property type="match status" value="1"/>
</dbReference>